<dbReference type="GO" id="GO:0016810">
    <property type="term" value="F:hydrolase activity, acting on carbon-nitrogen (but not peptide) bonds"/>
    <property type="evidence" value="ECO:0007669"/>
    <property type="project" value="InterPro"/>
</dbReference>
<keyword evidence="3" id="KW-1185">Reference proteome</keyword>
<dbReference type="Proteomes" id="UP000629619">
    <property type="component" value="Unassembled WGS sequence"/>
</dbReference>
<proteinExistence type="predicted"/>
<feature type="domain" description="Amidohydrolase 3" evidence="1">
    <location>
        <begin position="46"/>
        <end position="508"/>
    </location>
</feature>
<dbReference type="InterPro" id="IPR011059">
    <property type="entry name" value="Metal-dep_hydrolase_composite"/>
</dbReference>
<dbReference type="InterPro" id="IPR013108">
    <property type="entry name" value="Amidohydro_3"/>
</dbReference>
<evidence type="ECO:0000313" key="2">
    <source>
        <dbReference type="EMBL" id="GIF03848.1"/>
    </source>
</evidence>
<dbReference type="Gene3D" id="3.20.20.140">
    <property type="entry name" value="Metal-dependent hydrolases"/>
    <property type="match status" value="1"/>
</dbReference>
<dbReference type="SUPFAM" id="SSF51338">
    <property type="entry name" value="Composite domain of metallo-dependent hydrolases"/>
    <property type="match status" value="1"/>
</dbReference>
<evidence type="ECO:0000313" key="3">
    <source>
        <dbReference type="Proteomes" id="UP000629619"/>
    </source>
</evidence>
<dbReference type="PANTHER" id="PTHR22642:SF2">
    <property type="entry name" value="PROTEIN LONG AFTER FAR-RED 3"/>
    <property type="match status" value="1"/>
</dbReference>
<gene>
    <name evidence="2" type="ORF">Asi03nite_13860</name>
</gene>
<reference evidence="2" key="1">
    <citation type="submission" date="2021-01" db="EMBL/GenBank/DDBJ databases">
        <title>Whole genome shotgun sequence of Actinoplanes siamensis NBRC 109076.</title>
        <authorList>
            <person name="Komaki H."/>
            <person name="Tamura T."/>
        </authorList>
    </citation>
    <scope>NUCLEOTIDE SEQUENCE</scope>
    <source>
        <strain evidence="2">NBRC 109076</strain>
    </source>
</reference>
<evidence type="ECO:0000259" key="1">
    <source>
        <dbReference type="Pfam" id="PF07969"/>
    </source>
</evidence>
<dbReference type="EMBL" id="BOMW01000014">
    <property type="protein sequence ID" value="GIF03848.1"/>
    <property type="molecule type" value="Genomic_DNA"/>
</dbReference>
<dbReference type="AlphaFoldDB" id="A0A919TIC0"/>
<dbReference type="RefSeq" id="WP_203677551.1">
    <property type="nucleotide sequence ID" value="NZ_BOMW01000014.1"/>
</dbReference>
<sequence>MTQPSVRYTNGRFYSAAEPRATAMLVRDGVIAWLGDTADAPAADHTVDLENTLVTPAFVDAHLHATDTGLAFDGLDLSGVRSARELLDAVAAFARTRPAGGVVHGHGWDESTWAEQTPPTAQELDRAAEGRRVYLSQASVHSALASSALLPEAVGVDGYHPSGWVREHAHHAVRAVALGSLTPEQRTAAQRTALSRAASMGIAAVHECGGPGTSSEADFQSVLALSGQGLPQVFGYWGELGGAERARELGAHGAAGDLYADGALGSRTASVRSPYLDGDHGCGEAFLTAEQAAEHLLDCVRIGFQGGFHAIGDAAIATVLEGFALAAKQVGVDRIREGSHRIEHVELIDKAMIARMVEFGVVASVQPVFDALWGGADRMYAQRLGVERALASNPIGAMHATGVALAFGSDSPVTALDPWAMVVAAAAPRNPVHRMKVRAAFAAGSRGGWRGAGVDGVGVLAPGASATFAIWETPGGVVEGLPALLPDLDGAVPARPVCRRTVLHGETIHES</sequence>
<dbReference type="SUPFAM" id="SSF51556">
    <property type="entry name" value="Metallo-dependent hydrolases"/>
    <property type="match status" value="1"/>
</dbReference>
<name>A0A919TIC0_9ACTN</name>
<dbReference type="Gene3D" id="3.10.310.70">
    <property type="match status" value="1"/>
</dbReference>
<dbReference type="PANTHER" id="PTHR22642">
    <property type="entry name" value="IMIDAZOLONEPROPIONASE"/>
    <property type="match status" value="1"/>
</dbReference>
<organism evidence="2 3">
    <name type="scientific">Actinoplanes siamensis</name>
    <dbReference type="NCBI Taxonomy" id="1223317"/>
    <lineage>
        <taxon>Bacteria</taxon>
        <taxon>Bacillati</taxon>
        <taxon>Actinomycetota</taxon>
        <taxon>Actinomycetes</taxon>
        <taxon>Micromonosporales</taxon>
        <taxon>Micromonosporaceae</taxon>
        <taxon>Actinoplanes</taxon>
    </lineage>
</organism>
<dbReference type="Gene3D" id="2.30.40.10">
    <property type="entry name" value="Urease, subunit C, domain 1"/>
    <property type="match status" value="1"/>
</dbReference>
<dbReference type="Pfam" id="PF07969">
    <property type="entry name" value="Amidohydro_3"/>
    <property type="match status" value="1"/>
</dbReference>
<comment type="caution">
    <text evidence="2">The sequence shown here is derived from an EMBL/GenBank/DDBJ whole genome shotgun (WGS) entry which is preliminary data.</text>
</comment>
<dbReference type="InterPro" id="IPR032466">
    <property type="entry name" value="Metal_Hydrolase"/>
</dbReference>
<protein>
    <submittedName>
        <fullName evidence="2">Amidohydrolase</fullName>
    </submittedName>
</protein>
<accession>A0A919TIC0</accession>